<dbReference type="CDD" id="cd06558">
    <property type="entry name" value="crotonase-like"/>
    <property type="match status" value="1"/>
</dbReference>
<dbReference type="Pfam" id="PF00378">
    <property type="entry name" value="ECH_1"/>
    <property type="match status" value="1"/>
</dbReference>
<dbReference type="SUPFAM" id="SSF52096">
    <property type="entry name" value="ClpP/crotonase"/>
    <property type="match status" value="1"/>
</dbReference>
<evidence type="ECO:0000256" key="2">
    <source>
        <dbReference type="ARBA" id="ARBA00023239"/>
    </source>
</evidence>
<name>Q11BV5_CHESB</name>
<dbReference type="Gene3D" id="1.10.12.10">
    <property type="entry name" value="Lyase 2-enoyl-coa Hydratase, Chain A, domain 2"/>
    <property type="match status" value="1"/>
</dbReference>
<dbReference type="InterPro" id="IPR029045">
    <property type="entry name" value="ClpP/crotonase-like_dom_sf"/>
</dbReference>
<dbReference type="GO" id="GO:0006635">
    <property type="term" value="P:fatty acid beta-oxidation"/>
    <property type="evidence" value="ECO:0007669"/>
    <property type="project" value="TreeGrafter"/>
</dbReference>
<organism evidence="4">
    <name type="scientific">Chelativorans sp. (strain BNC1)</name>
    <dbReference type="NCBI Taxonomy" id="266779"/>
    <lineage>
        <taxon>Bacteria</taxon>
        <taxon>Pseudomonadati</taxon>
        <taxon>Pseudomonadota</taxon>
        <taxon>Alphaproteobacteria</taxon>
        <taxon>Hyphomicrobiales</taxon>
        <taxon>Phyllobacteriaceae</taxon>
        <taxon>Chelativorans</taxon>
    </lineage>
</organism>
<accession>Q11BV5</accession>
<dbReference type="NCBIfam" id="NF005073">
    <property type="entry name" value="PRK06495.1"/>
    <property type="match status" value="1"/>
</dbReference>
<dbReference type="HOGENOM" id="CLU_009834_7_0_5"/>
<dbReference type="InterPro" id="IPR014748">
    <property type="entry name" value="Enoyl-CoA_hydra_C"/>
</dbReference>
<reference evidence="4" key="1">
    <citation type="submission" date="2006-06" db="EMBL/GenBank/DDBJ databases">
        <title>Complete sequence of chromosome of Chelativorans sp. BNC1.</title>
        <authorList>
            <consortium name="US DOE Joint Genome Institute"/>
            <person name="Copeland A."/>
            <person name="Lucas S."/>
            <person name="Lapidus A."/>
            <person name="Barry K."/>
            <person name="Detter J.C."/>
            <person name="Glavina del Rio T."/>
            <person name="Hammon N."/>
            <person name="Israni S."/>
            <person name="Dalin E."/>
            <person name="Tice H."/>
            <person name="Pitluck S."/>
            <person name="Chertkov O."/>
            <person name="Brettin T."/>
            <person name="Bruce D."/>
            <person name="Han C."/>
            <person name="Tapia R."/>
            <person name="Gilna P."/>
            <person name="Schmutz J."/>
            <person name="Larimer F."/>
            <person name="Land M."/>
            <person name="Hauser L."/>
            <person name="Kyrpides N."/>
            <person name="Mikhailova N."/>
            <person name="Richardson P."/>
        </authorList>
    </citation>
    <scope>NUCLEOTIDE SEQUENCE</scope>
    <source>
        <strain evidence="4">BNC1</strain>
    </source>
</reference>
<dbReference type="eggNOG" id="COG1024">
    <property type="taxonomic scope" value="Bacteria"/>
</dbReference>
<dbReference type="PANTHER" id="PTHR11941">
    <property type="entry name" value="ENOYL-COA HYDRATASE-RELATED"/>
    <property type="match status" value="1"/>
</dbReference>
<dbReference type="GO" id="GO:0004300">
    <property type="term" value="F:enoyl-CoA hydratase activity"/>
    <property type="evidence" value="ECO:0007669"/>
    <property type="project" value="UniProtKB-EC"/>
</dbReference>
<dbReference type="STRING" id="266779.Meso_3752"/>
<dbReference type="PROSITE" id="PS00166">
    <property type="entry name" value="ENOYL_COA_HYDRATASE"/>
    <property type="match status" value="1"/>
</dbReference>
<dbReference type="EC" id="4.2.1.17" evidence="4"/>
<keyword evidence="2 4" id="KW-0456">Lyase</keyword>
<dbReference type="Gene3D" id="3.90.226.10">
    <property type="entry name" value="2-enoyl-CoA Hydratase, Chain A, domain 1"/>
    <property type="match status" value="1"/>
</dbReference>
<comment type="similarity">
    <text evidence="1 3">Belongs to the enoyl-CoA hydratase/isomerase family.</text>
</comment>
<dbReference type="KEGG" id="mes:Meso_3752"/>
<dbReference type="EMBL" id="CP000390">
    <property type="protein sequence ID" value="ABG65120.1"/>
    <property type="molecule type" value="Genomic_DNA"/>
</dbReference>
<gene>
    <name evidence="4" type="ordered locus">Meso_3752</name>
</gene>
<proteinExistence type="inferred from homology"/>
<dbReference type="PANTHER" id="PTHR11941:SF54">
    <property type="entry name" value="ENOYL-COA HYDRATASE, MITOCHONDRIAL"/>
    <property type="match status" value="1"/>
</dbReference>
<dbReference type="OrthoDB" id="5730382at2"/>
<sequence>MPATHSVKIEDFMATVTIDRPPVNAQNRELRRELIETFDSLGDRDDVRVVILTAAGKYFSAGADLKERQSFEGSEGEYTAHNRLTREFFYSVRDCAKPVIAAVNGPAFGAGFALMLACDIMYATEDSYFVMPEINVGLAGGVKFISEHFSKSRTNAMYLTGDRYPASELYRLGVIEAALPADEMWREVRRVARSIASKSPLAVSRIKAALAVIETMPVREAYRYEQSITSDLAKSEDANEAQRAFIEKRQPIFKRR</sequence>
<evidence type="ECO:0000256" key="1">
    <source>
        <dbReference type="ARBA" id="ARBA00005254"/>
    </source>
</evidence>
<dbReference type="InterPro" id="IPR001753">
    <property type="entry name" value="Enoyl-CoA_hydra/iso"/>
</dbReference>
<evidence type="ECO:0000256" key="3">
    <source>
        <dbReference type="RuleBase" id="RU003707"/>
    </source>
</evidence>
<dbReference type="AlphaFoldDB" id="Q11BV5"/>
<dbReference type="InterPro" id="IPR018376">
    <property type="entry name" value="Enoyl-CoA_hyd/isom_CS"/>
</dbReference>
<evidence type="ECO:0000313" key="4">
    <source>
        <dbReference type="EMBL" id="ABG65120.1"/>
    </source>
</evidence>
<protein>
    <submittedName>
        <fullName evidence="4">Short chain enoyl-CoA hydratase</fullName>
        <ecNumber evidence="4">4.2.1.17</ecNumber>
    </submittedName>
</protein>